<name>W7RFF5_LYSSH</name>
<dbReference type="AlphaFoldDB" id="W7RFF5"/>
<reference evidence="2 3" key="1">
    <citation type="journal article" date="2015" name="Stand. Genomic Sci.">
        <title>Genome sequence and description of the mosquitocidal and heavy metal tolerant strain Lysinibacillus sphaericus CBAM5.</title>
        <authorList>
            <person name="Pena-Montenegro T.D."/>
            <person name="Lozano L."/>
            <person name="Dussan J."/>
        </authorList>
    </citation>
    <scope>NUCLEOTIDE SEQUENCE [LARGE SCALE GENOMIC DNA]</scope>
    <source>
        <strain evidence="2">CBAM5</strain>
    </source>
</reference>
<proteinExistence type="predicted"/>
<organism evidence="2 3">
    <name type="scientific">Lysinibacillus sphaericus CBAM5</name>
    <dbReference type="NCBI Taxonomy" id="1400869"/>
    <lineage>
        <taxon>Bacteria</taxon>
        <taxon>Bacillati</taxon>
        <taxon>Bacillota</taxon>
        <taxon>Bacilli</taxon>
        <taxon>Bacillales</taxon>
        <taxon>Bacillaceae</taxon>
        <taxon>Lysinibacillus</taxon>
    </lineage>
</organism>
<sequence length="75" mass="8704">MLEEYVGYSNDLPDIENERERNMTKAIENKLLDDFCLQSNLMYDHIKFLLFILLMVLGRLAVQLLHSHPAPLAVS</sequence>
<comment type="caution">
    <text evidence="2">The sequence shown here is derived from an EMBL/GenBank/DDBJ whole genome shotgun (WGS) entry which is preliminary data.</text>
</comment>
<evidence type="ECO:0000313" key="2">
    <source>
        <dbReference type="EMBL" id="EWH30612.1"/>
    </source>
</evidence>
<keyword evidence="1" id="KW-0812">Transmembrane</keyword>
<evidence type="ECO:0000256" key="1">
    <source>
        <dbReference type="SAM" id="Phobius"/>
    </source>
</evidence>
<keyword evidence="1" id="KW-1133">Transmembrane helix</keyword>
<dbReference type="Proteomes" id="UP000023555">
    <property type="component" value="Unassembled WGS sequence"/>
</dbReference>
<protein>
    <submittedName>
        <fullName evidence="2">Uncharacterized protein</fullName>
    </submittedName>
</protein>
<dbReference type="HOGENOM" id="CLU_2666758_0_0_9"/>
<gene>
    <name evidence="2" type="ORF">P799_24765</name>
</gene>
<accession>W7RFF5</accession>
<keyword evidence="1" id="KW-0472">Membrane</keyword>
<dbReference type="EMBL" id="AYKQ01000059">
    <property type="protein sequence ID" value="EWH30612.1"/>
    <property type="molecule type" value="Genomic_DNA"/>
</dbReference>
<evidence type="ECO:0000313" key="3">
    <source>
        <dbReference type="Proteomes" id="UP000023555"/>
    </source>
</evidence>
<feature type="transmembrane region" description="Helical" evidence="1">
    <location>
        <begin position="48"/>
        <end position="66"/>
    </location>
</feature>